<feature type="transmembrane region" description="Helical" evidence="11">
    <location>
        <begin position="247"/>
        <end position="268"/>
    </location>
</feature>
<evidence type="ECO:0000256" key="1">
    <source>
        <dbReference type="ARBA" id="ARBA00004167"/>
    </source>
</evidence>
<evidence type="ECO:0000256" key="7">
    <source>
        <dbReference type="ARBA" id="ARBA00022833"/>
    </source>
</evidence>
<dbReference type="AlphaFoldDB" id="A0A9P0EBM2"/>
<organism evidence="14 15">
    <name type="scientific">Nezara viridula</name>
    <name type="common">Southern green stink bug</name>
    <name type="synonym">Cimex viridulus</name>
    <dbReference type="NCBI Taxonomy" id="85310"/>
    <lineage>
        <taxon>Eukaryota</taxon>
        <taxon>Metazoa</taxon>
        <taxon>Ecdysozoa</taxon>
        <taxon>Arthropoda</taxon>
        <taxon>Hexapoda</taxon>
        <taxon>Insecta</taxon>
        <taxon>Pterygota</taxon>
        <taxon>Neoptera</taxon>
        <taxon>Paraneoptera</taxon>
        <taxon>Hemiptera</taxon>
        <taxon>Heteroptera</taxon>
        <taxon>Panheteroptera</taxon>
        <taxon>Pentatomomorpha</taxon>
        <taxon>Pentatomoidea</taxon>
        <taxon>Pentatomidae</taxon>
        <taxon>Pentatominae</taxon>
        <taxon>Nezara</taxon>
    </lineage>
</organism>
<dbReference type="GO" id="GO:0016020">
    <property type="term" value="C:membrane"/>
    <property type="evidence" value="ECO:0007669"/>
    <property type="project" value="UniProtKB-SubCell"/>
</dbReference>
<keyword evidence="9 11" id="KW-0472">Membrane</keyword>
<evidence type="ECO:0000256" key="3">
    <source>
        <dbReference type="ARBA" id="ARBA00013701"/>
    </source>
</evidence>
<evidence type="ECO:0000256" key="8">
    <source>
        <dbReference type="ARBA" id="ARBA00022989"/>
    </source>
</evidence>
<evidence type="ECO:0000256" key="11">
    <source>
        <dbReference type="RuleBase" id="RU369078"/>
    </source>
</evidence>
<keyword evidence="15" id="KW-1185">Reference proteome</keyword>
<dbReference type="Pfam" id="PF25998">
    <property type="entry name" value="U-box_ZFPL1"/>
    <property type="match status" value="1"/>
</dbReference>
<dbReference type="InterPro" id="IPR001841">
    <property type="entry name" value="Znf_RING"/>
</dbReference>
<keyword evidence="4 11" id="KW-0812">Transmembrane</keyword>
<dbReference type="Gene3D" id="3.30.40.10">
    <property type="entry name" value="Zinc/RING finger domain, C3HC4 (zinc finger)"/>
    <property type="match status" value="1"/>
</dbReference>
<dbReference type="GO" id="GO:0008270">
    <property type="term" value="F:zinc ion binding"/>
    <property type="evidence" value="ECO:0007669"/>
    <property type="project" value="UniProtKB-UniRule"/>
</dbReference>
<dbReference type="InterPro" id="IPR013083">
    <property type="entry name" value="Znf_RING/FYVE/PHD"/>
</dbReference>
<evidence type="ECO:0000259" key="13">
    <source>
        <dbReference type="PROSITE" id="PS50089"/>
    </source>
</evidence>
<dbReference type="InterPro" id="IPR058730">
    <property type="entry name" value="U-box_ZFPL1-like"/>
</dbReference>
<dbReference type="SUPFAM" id="SSF57850">
    <property type="entry name" value="RING/U-box"/>
    <property type="match status" value="1"/>
</dbReference>
<dbReference type="EMBL" id="OV725078">
    <property type="protein sequence ID" value="CAH1393473.1"/>
    <property type="molecule type" value="Genomic_DNA"/>
</dbReference>
<name>A0A9P0EBM2_NEZVI</name>
<evidence type="ECO:0000256" key="2">
    <source>
        <dbReference type="ARBA" id="ARBA00005561"/>
    </source>
</evidence>
<evidence type="ECO:0000256" key="6">
    <source>
        <dbReference type="ARBA" id="ARBA00022771"/>
    </source>
</evidence>
<dbReference type="PROSITE" id="PS50089">
    <property type="entry name" value="ZF_RING_2"/>
    <property type="match status" value="1"/>
</dbReference>
<sequence length="287" mass="33013">MGLCKCPKRKVTTQFCYEHRVNVCEHCVVLNHPRCVVQSYLLWLQDSDYSPHCILCKKELATDECVRLCCYHVYHWDCLDQYIRELPDTTAPAGYKCLQCHDTLLPNPMLVSPVADALREKLSTVNWGRIGLGLPLTAEEEFKSFRRNIPKSIPSANNLGIIDNSMSLKNDVVVHIEETNSPRPEESAQIPRRNPQGVASERVPLLDEDENKYKRRDPVFGYGVNFWLKLFSFRSAYSRGVPCWKKLILATLLFILFCLLLKVIAHYINSDDPLFDVYANPNVHVKE</sequence>
<comment type="subcellular location">
    <subcellularLocation>
        <location evidence="1 11">Membrane</location>
        <topology evidence="1 11">Single-pass membrane protein</topology>
    </subcellularLocation>
</comment>
<proteinExistence type="inferred from homology"/>
<dbReference type="GO" id="GO:0005794">
    <property type="term" value="C:Golgi apparatus"/>
    <property type="evidence" value="ECO:0007669"/>
    <property type="project" value="TreeGrafter"/>
</dbReference>
<accession>A0A9P0EBM2</accession>
<dbReference type="OrthoDB" id="1916590at2759"/>
<dbReference type="InterPro" id="IPR039043">
    <property type="entry name" value="ZFPL1"/>
</dbReference>
<evidence type="ECO:0000256" key="4">
    <source>
        <dbReference type="ARBA" id="ARBA00022692"/>
    </source>
</evidence>
<dbReference type="CDD" id="cd16487">
    <property type="entry name" value="mRING-H2-C3DHC3_ZFPL1"/>
    <property type="match status" value="1"/>
</dbReference>
<keyword evidence="7 11" id="KW-0862">Zinc</keyword>
<dbReference type="PANTHER" id="PTHR12981:SF0">
    <property type="entry name" value="ZINC FINGER PROTEIN-LIKE 1"/>
    <property type="match status" value="1"/>
</dbReference>
<dbReference type="PANTHER" id="PTHR12981">
    <property type="entry name" value="ZINC FINGER PROTEIN-LIKE 1"/>
    <property type="match status" value="1"/>
</dbReference>
<evidence type="ECO:0000313" key="14">
    <source>
        <dbReference type="EMBL" id="CAH1393473.1"/>
    </source>
</evidence>
<keyword evidence="5 11" id="KW-0479">Metal-binding</keyword>
<evidence type="ECO:0000256" key="5">
    <source>
        <dbReference type="ARBA" id="ARBA00022723"/>
    </source>
</evidence>
<dbReference type="InterPro" id="IPR058731">
    <property type="entry name" value="Znf-B_box_ZFPL1-like"/>
</dbReference>
<evidence type="ECO:0000256" key="12">
    <source>
        <dbReference type="SAM" id="MobiDB-lite"/>
    </source>
</evidence>
<keyword evidence="6 10" id="KW-0863">Zinc-finger</keyword>
<feature type="region of interest" description="Disordered" evidence="12">
    <location>
        <begin position="179"/>
        <end position="201"/>
    </location>
</feature>
<comment type="similarity">
    <text evidence="2 11">Belongs to the ZFPL1 family.</text>
</comment>
<dbReference type="Proteomes" id="UP001152798">
    <property type="component" value="Chromosome 2"/>
</dbReference>
<evidence type="ECO:0000256" key="9">
    <source>
        <dbReference type="ARBA" id="ARBA00023136"/>
    </source>
</evidence>
<evidence type="ECO:0000256" key="10">
    <source>
        <dbReference type="PROSITE-ProRule" id="PRU00175"/>
    </source>
</evidence>
<gene>
    <name evidence="14" type="ORF">NEZAVI_LOCUS4143</name>
</gene>
<feature type="domain" description="RING-type" evidence="13">
    <location>
        <begin position="53"/>
        <end position="101"/>
    </location>
</feature>
<evidence type="ECO:0000313" key="15">
    <source>
        <dbReference type="Proteomes" id="UP001152798"/>
    </source>
</evidence>
<dbReference type="Pfam" id="PF25993">
    <property type="entry name" value="zf-B_box_ZFPL1"/>
    <property type="match status" value="1"/>
</dbReference>
<reference evidence="14" key="1">
    <citation type="submission" date="2022-01" db="EMBL/GenBank/DDBJ databases">
        <authorList>
            <person name="King R."/>
        </authorList>
    </citation>
    <scope>NUCLEOTIDE SEQUENCE</scope>
</reference>
<keyword evidence="8 11" id="KW-1133">Transmembrane helix</keyword>
<protein>
    <recommendedName>
        <fullName evidence="3 11">Zinc finger protein-like 1 homolog</fullName>
    </recommendedName>
</protein>